<organism evidence="1 2">
    <name type="scientific">Acidimicrobiia bacterium BACL6 MAG-120924-bin43</name>
    <dbReference type="NCBI Taxonomy" id="1655583"/>
    <lineage>
        <taxon>Bacteria</taxon>
        <taxon>Bacillati</taxon>
        <taxon>Actinomycetota</taxon>
        <taxon>Acidimicrobiia</taxon>
        <taxon>acIV cluster</taxon>
    </lineage>
</organism>
<dbReference type="EMBL" id="LIBJ01000476">
    <property type="protein sequence ID" value="KRO45570.1"/>
    <property type="molecule type" value="Genomic_DNA"/>
</dbReference>
<dbReference type="Proteomes" id="UP000051017">
    <property type="component" value="Unassembled WGS sequence"/>
</dbReference>
<reference evidence="1 2" key="1">
    <citation type="submission" date="2015-10" db="EMBL/GenBank/DDBJ databases">
        <title>Metagenome-Assembled Genomes uncover a global brackish microbiome.</title>
        <authorList>
            <person name="Hugerth L.W."/>
            <person name="Larsson J."/>
            <person name="Alneberg J."/>
            <person name="Lindh M.V."/>
            <person name="Legrand C."/>
            <person name="Pinhassi J."/>
            <person name="Andersson A.F."/>
        </authorList>
    </citation>
    <scope>NUCLEOTIDE SEQUENCE [LARGE SCALE GENOMIC DNA]</scope>
    <source>
        <strain evidence="1">BACL6 MAG-120924-bin43</strain>
    </source>
</reference>
<sequence length="135" mass="15229">MEWLENPDYAELGNGLNRGTPIGYRPVVSKVTLRAEIVGLDQRHLWAQIESNGDLVIAGQDLGPTVVQFFGEREYEWAHSIKKQYIPQFLELLNQDPGANVMTVLQGYAGERCDLVCDALTAAADKFPIEFWSRF</sequence>
<gene>
    <name evidence="1" type="ORF">ABR75_03545</name>
</gene>
<comment type="caution">
    <text evidence="1">The sequence shown here is derived from an EMBL/GenBank/DDBJ whole genome shotgun (WGS) entry which is preliminary data.</text>
</comment>
<dbReference type="AlphaFoldDB" id="A0A0R2Q9B6"/>
<accession>A0A0R2Q9B6</accession>
<evidence type="ECO:0000313" key="2">
    <source>
        <dbReference type="Proteomes" id="UP000051017"/>
    </source>
</evidence>
<evidence type="ECO:0000313" key="1">
    <source>
        <dbReference type="EMBL" id="KRO45570.1"/>
    </source>
</evidence>
<proteinExistence type="predicted"/>
<protein>
    <submittedName>
        <fullName evidence="1">Uncharacterized protein</fullName>
    </submittedName>
</protein>
<name>A0A0R2Q9B6_9ACTN</name>